<accession>A0A0R0CLK4</accession>
<reference evidence="1 2" key="1">
    <citation type="submission" date="2015-05" db="EMBL/GenBank/DDBJ databases">
        <title>Genome sequencing and analysis of members of genus Stenotrophomonas.</title>
        <authorList>
            <person name="Patil P.P."/>
            <person name="Midha S."/>
            <person name="Patil P.B."/>
        </authorList>
    </citation>
    <scope>NUCLEOTIDE SEQUENCE [LARGE SCALE GENOMIC DNA]</scope>
    <source>
        <strain evidence="1 2">DSM 21858</strain>
    </source>
</reference>
<dbReference type="PANTHER" id="PTHR47572:SF4">
    <property type="entry name" value="LACTONASE DRP35"/>
    <property type="match status" value="1"/>
</dbReference>
<dbReference type="InterPro" id="IPR051262">
    <property type="entry name" value="SMP-30/CGR1_Lactonase"/>
</dbReference>
<dbReference type="AlphaFoldDB" id="A0A0R0CLK4"/>
<name>A0A0R0CLK4_9GAMM</name>
<dbReference type="STRING" id="344882.ABB29_05720"/>
<organism evidence="1 2">
    <name type="scientific">Pseudoxanthomonas dokdonensis</name>
    <dbReference type="NCBI Taxonomy" id="344882"/>
    <lineage>
        <taxon>Bacteria</taxon>
        <taxon>Pseudomonadati</taxon>
        <taxon>Pseudomonadota</taxon>
        <taxon>Gammaproteobacteria</taxon>
        <taxon>Lysobacterales</taxon>
        <taxon>Lysobacteraceae</taxon>
        <taxon>Pseudoxanthomonas</taxon>
    </lineage>
</organism>
<evidence type="ECO:0008006" key="3">
    <source>
        <dbReference type="Google" id="ProtNLM"/>
    </source>
</evidence>
<protein>
    <recommendedName>
        <fullName evidence="3">SMP-30/Gluconolactonase/LRE-like region domain-containing protein</fullName>
    </recommendedName>
</protein>
<evidence type="ECO:0000313" key="2">
    <source>
        <dbReference type="Proteomes" id="UP000052052"/>
    </source>
</evidence>
<dbReference type="PANTHER" id="PTHR47572">
    <property type="entry name" value="LIPOPROTEIN-RELATED"/>
    <property type="match status" value="1"/>
</dbReference>
<dbReference type="Gene3D" id="2.120.10.30">
    <property type="entry name" value="TolB, C-terminal domain"/>
    <property type="match status" value="1"/>
</dbReference>
<comment type="caution">
    <text evidence="1">The sequence shown here is derived from an EMBL/GenBank/DDBJ whole genome shotgun (WGS) entry which is preliminary data.</text>
</comment>
<gene>
    <name evidence="1" type="ORF">ABB29_05720</name>
</gene>
<sequence>MHALLIGLACLPPDVVAQSAPLRVPVQLLSNLPEGFRHPESLAVDPTTGQIYVGSFDARIPEASRNNMMLRLSAEGTLLAAKSLGDTPITGVSLHDGHVYFLNFGSSRLQRMRADFTADSLVEELASFQALSPSAPPQRHINNPDGSQDTVNFGSAGFAAINGMVFDRSGNLFVSDSFQGAIYRIADAAACKPCRVEVLTRDGLLATTGSLPFGANGLAFNADESRLYVNNAGDGRVLWMAPSGGPLHVLAESIHGADGLLFHDGLLWVSANQDDAVIGLDEHGRERIRAGAFLGIAEDGSPRGLLFPAASAVQGNRMIVANLALPLTEASGDEWEEDVTRWNLMQFELPMLR</sequence>
<proteinExistence type="predicted"/>
<evidence type="ECO:0000313" key="1">
    <source>
        <dbReference type="EMBL" id="KRG70565.1"/>
    </source>
</evidence>
<dbReference type="SUPFAM" id="SSF63829">
    <property type="entry name" value="Calcium-dependent phosphotriesterase"/>
    <property type="match status" value="1"/>
</dbReference>
<dbReference type="EMBL" id="LDJL01000005">
    <property type="protein sequence ID" value="KRG70565.1"/>
    <property type="molecule type" value="Genomic_DNA"/>
</dbReference>
<dbReference type="PATRIC" id="fig|344882.3.peg.2479"/>
<dbReference type="Proteomes" id="UP000052052">
    <property type="component" value="Unassembled WGS sequence"/>
</dbReference>
<keyword evidence="2" id="KW-1185">Reference proteome</keyword>
<dbReference type="InterPro" id="IPR011042">
    <property type="entry name" value="6-blade_b-propeller_TolB-like"/>
</dbReference>